<name>A0A8H6B2W6_9HELO</name>
<sequence length="77" mass="8454">MTLLLHHHDEYSCSETVKPRFSNPTAFINVLALGTQFPKMCLSSDICTAKIVMSTMRKNGINGTNILKSGSEDSSYA</sequence>
<accession>A0A8H6B2W6</accession>
<proteinExistence type="predicted"/>
<reference evidence="1 2" key="1">
    <citation type="journal article" date="2020" name="Phytopathology">
        <title>A high-quality genome resource of Botrytis fragariae, a new and rapidly spreading fungal pathogen causing strawberry gray mold in the U.S.A.</title>
        <authorList>
            <person name="Wu Y."/>
            <person name="Saski C.A."/>
            <person name="Schnabel G."/>
            <person name="Xiao S."/>
            <person name="Hu M."/>
        </authorList>
    </citation>
    <scope>NUCLEOTIDE SEQUENCE [LARGE SCALE GENOMIC DNA]</scope>
    <source>
        <strain evidence="1 2">BVB16</strain>
    </source>
</reference>
<evidence type="ECO:0000313" key="2">
    <source>
        <dbReference type="Proteomes" id="UP000531561"/>
    </source>
</evidence>
<dbReference type="RefSeq" id="XP_037196982.1">
    <property type="nucleotide sequence ID" value="XM_037330649.1"/>
</dbReference>
<dbReference type="GeneID" id="59254341"/>
<organism evidence="1 2">
    <name type="scientific">Botrytis fragariae</name>
    <dbReference type="NCBI Taxonomy" id="1964551"/>
    <lineage>
        <taxon>Eukaryota</taxon>
        <taxon>Fungi</taxon>
        <taxon>Dikarya</taxon>
        <taxon>Ascomycota</taxon>
        <taxon>Pezizomycotina</taxon>
        <taxon>Leotiomycetes</taxon>
        <taxon>Helotiales</taxon>
        <taxon>Sclerotiniaceae</taxon>
        <taxon>Botrytis</taxon>
    </lineage>
</organism>
<evidence type="ECO:0000313" key="1">
    <source>
        <dbReference type="EMBL" id="KAF5878037.1"/>
    </source>
</evidence>
<comment type="caution">
    <text evidence="1">The sequence shown here is derived from an EMBL/GenBank/DDBJ whole genome shotgun (WGS) entry which is preliminary data.</text>
</comment>
<dbReference type="EMBL" id="JABFCT010000002">
    <property type="protein sequence ID" value="KAF5878037.1"/>
    <property type="molecule type" value="Genomic_DNA"/>
</dbReference>
<gene>
    <name evidence="1" type="ORF">Bfra_000204</name>
</gene>
<dbReference type="Proteomes" id="UP000531561">
    <property type="component" value="Unassembled WGS sequence"/>
</dbReference>
<keyword evidence="2" id="KW-1185">Reference proteome</keyword>
<protein>
    <submittedName>
        <fullName evidence="1">Uncharacterized protein</fullName>
    </submittedName>
</protein>
<dbReference type="AlphaFoldDB" id="A0A8H6B2W6"/>